<keyword evidence="4" id="KW-1185">Reference proteome</keyword>
<dbReference type="Pfam" id="PF13041">
    <property type="entry name" value="PPR_2"/>
    <property type="match status" value="2"/>
</dbReference>
<feature type="repeat" description="PPR" evidence="2">
    <location>
        <begin position="250"/>
        <end position="284"/>
    </location>
</feature>
<organism evidence="3 4">
    <name type="scientific">Vigna mungo</name>
    <name type="common">Black gram</name>
    <name type="synonym">Phaseolus mungo</name>
    <dbReference type="NCBI Taxonomy" id="3915"/>
    <lineage>
        <taxon>Eukaryota</taxon>
        <taxon>Viridiplantae</taxon>
        <taxon>Streptophyta</taxon>
        <taxon>Embryophyta</taxon>
        <taxon>Tracheophyta</taxon>
        <taxon>Spermatophyta</taxon>
        <taxon>Magnoliopsida</taxon>
        <taxon>eudicotyledons</taxon>
        <taxon>Gunneridae</taxon>
        <taxon>Pentapetalae</taxon>
        <taxon>rosids</taxon>
        <taxon>fabids</taxon>
        <taxon>Fabales</taxon>
        <taxon>Fabaceae</taxon>
        <taxon>Papilionoideae</taxon>
        <taxon>50 kb inversion clade</taxon>
        <taxon>NPAAA clade</taxon>
        <taxon>indigoferoid/millettioid clade</taxon>
        <taxon>Phaseoleae</taxon>
        <taxon>Vigna</taxon>
    </lineage>
</organism>
<dbReference type="InterPro" id="IPR011990">
    <property type="entry name" value="TPR-like_helical_dom_sf"/>
</dbReference>
<dbReference type="AlphaFoldDB" id="A0AAQ3N069"/>
<dbReference type="PROSITE" id="PS51375">
    <property type="entry name" value="PPR"/>
    <property type="match status" value="4"/>
</dbReference>
<dbReference type="InterPro" id="IPR046960">
    <property type="entry name" value="PPR_At4g14850-like_plant"/>
</dbReference>
<dbReference type="EMBL" id="CP144693">
    <property type="protein sequence ID" value="WVZ00251.1"/>
    <property type="molecule type" value="Genomic_DNA"/>
</dbReference>
<feature type="repeat" description="PPR" evidence="2">
    <location>
        <begin position="386"/>
        <end position="420"/>
    </location>
</feature>
<dbReference type="FunFam" id="1.25.40.10:FF:000344">
    <property type="entry name" value="Pentatricopeptide repeat-containing protein"/>
    <property type="match status" value="1"/>
</dbReference>
<protein>
    <recommendedName>
        <fullName evidence="5">Pentatricopeptide repeat-containing protein</fullName>
    </recommendedName>
</protein>
<proteinExistence type="predicted"/>
<evidence type="ECO:0008006" key="5">
    <source>
        <dbReference type="Google" id="ProtNLM"/>
    </source>
</evidence>
<accession>A0AAQ3N069</accession>
<keyword evidence="1" id="KW-0677">Repeat</keyword>
<gene>
    <name evidence="3" type="ORF">V8G54_026320</name>
</gene>
<dbReference type="InterPro" id="IPR002885">
    <property type="entry name" value="PPR_rpt"/>
</dbReference>
<dbReference type="GO" id="GO:0003723">
    <property type="term" value="F:RNA binding"/>
    <property type="evidence" value="ECO:0007669"/>
    <property type="project" value="InterPro"/>
</dbReference>
<dbReference type="Gene3D" id="1.25.40.10">
    <property type="entry name" value="Tetratricopeptide repeat domain"/>
    <property type="match status" value="2"/>
</dbReference>
<evidence type="ECO:0000313" key="3">
    <source>
        <dbReference type="EMBL" id="WVZ00251.1"/>
    </source>
</evidence>
<name>A0AAQ3N069_VIGMU</name>
<evidence type="ECO:0000313" key="4">
    <source>
        <dbReference type="Proteomes" id="UP001374535"/>
    </source>
</evidence>
<evidence type="ECO:0000256" key="1">
    <source>
        <dbReference type="ARBA" id="ARBA00022737"/>
    </source>
</evidence>
<dbReference type="PANTHER" id="PTHR47926:SF533">
    <property type="entry name" value="DYW DOMAIN-CONTAINING PROTEIN"/>
    <property type="match status" value="1"/>
</dbReference>
<feature type="repeat" description="PPR" evidence="2">
    <location>
        <begin position="351"/>
        <end position="385"/>
    </location>
</feature>
<sequence>MQWHKGVPSHLICPFKLTSTMKFFSVVLNSTPNRPSIEHIALFLVQALTIRHRPLLQEVNLLLRKAHCPFLHHYQKFLLRLQYSSVSPYLQFSLSLNPSLRKQPSSTKVAPSVRTNLPSHLGHSLVKAALNVGDLRRAQQLFDNIPQPDPTTCYTLISALTTYGFPHEALRIYASLRARRIKPQNSVFLAVAKASGASGDLLRVKEIHDDSIRCGMISDVFLGNALIHAYGKCRCIEGARQVFDDLVVKDVVSWTSMSSCYVNCGLPRQGLAVFHEMGRNGVKPNSVTVSSILPACSELKDLKSGRAIHGFAMRNGMMENVYVCSALVSMYARCLSVKPARLVFDLMPHRDVVSWNGVLSAYFTNKEYEKGLALFSQMRSKGVKADEATWNAVIGGCMENGKIEEAVEMLRKMQNMGFKPNQITISSFLPACSFLESLRMGKEVQQRFGQPLCPCQILSKKSNSSQENASMRLLALCIHHAVKTISEDLFLIILRIL</sequence>
<dbReference type="PANTHER" id="PTHR47926">
    <property type="entry name" value="PENTATRICOPEPTIDE REPEAT-CONTAINING PROTEIN"/>
    <property type="match status" value="1"/>
</dbReference>
<feature type="repeat" description="PPR" evidence="2">
    <location>
        <begin position="149"/>
        <end position="183"/>
    </location>
</feature>
<evidence type="ECO:0000256" key="2">
    <source>
        <dbReference type="PROSITE-ProRule" id="PRU00708"/>
    </source>
</evidence>
<reference evidence="3 4" key="1">
    <citation type="journal article" date="2023" name="Life. Sci Alliance">
        <title>Evolutionary insights into 3D genome organization and epigenetic landscape of Vigna mungo.</title>
        <authorList>
            <person name="Junaid A."/>
            <person name="Singh B."/>
            <person name="Bhatia S."/>
        </authorList>
    </citation>
    <scope>NUCLEOTIDE SEQUENCE [LARGE SCALE GENOMIC DNA]</scope>
    <source>
        <tissue evidence="3">Leaf</tissue>
    </source>
</reference>
<dbReference type="GO" id="GO:0009451">
    <property type="term" value="P:RNA modification"/>
    <property type="evidence" value="ECO:0007669"/>
    <property type="project" value="InterPro"/>
</dbReference>
<dbReference type="Pfam" id="PF01535">
    <property type="entry name" value="PPR"/>
    <property type="match status" value="1"/>
</dbReference>
<dbReference type="NCBIfam" id="TIGR00756">
    <property type="entry name" value="PPR"/>
    <property type="match status" value="4"/>
</dbReference>
<dbReference type="FunFam" id="1.25.40.10:FF:003116">
    <property type="entry name" value="Uncharacterized protein"/>
    <property type="match status" value="1"/>
</dbReference>
<dbReference type="Proteomes" id="UP001374535">
    <property type="component" value="Chromosome 8"/>
</dbReference>